<evidence type="ECO:0000313" key="1">
    <source>
        <dbReference type="EMBL" id="DAE11957.1"/>
    </source>
</evidence>
<name>A0A8S5PZW1_9CAUD</name>
<organism evidence="1">
    <name type="scientific">Myoviridae sp. ctBtT5</name>
    <dbReference type="NCBI Taxonomy" id="2825048"/>
    <lineage>
        <taxon>Viruses</taxon>
        <taxon>Duplodnaviria</taxon>
        <taxon>Heunggongvirae</taxon>
        <taxon>Uroviricota</taxon>
        <taxon>Caudoviricetes</taxon>
    </lineage>
</organism>
<proteinExistence type="predicted"/>
<protein>
    <submittedName>
        <fullName evidence="1">Uncharacterized protein</fullName>
    </submittedName>
</protein>
<sequence length="68" mass="7788">MLQLGDKKISELYLGEKKVSEVYLGEKKIRPIVSEWRPTANTLAYYPFKENNADQTGRTSLLPSSQQK</sequence>
<reference evidence="1" key="1">
    <citation type="journal article" date="2021" name="Proc. Natl. Acad. Sci. U.S.A.">
        <title>A Catalog of Tens of Thousands of Viruses from Human Metagenomes Reveals Hidden Associations with Chronic Diseases.</title>
        <authorList>
            <person name="Tisza M.J."/>
            <person name="Buck C.B."/>
        </authorList>
    </citation>
    <scope>NUCLEOTIDE SEQUENCE</scope>
    <source>
        <strain evidence="1">CtBtT5</strain>
    </source>
</reference>
<dbReference type="EMBL" id="BK015540">
    <property type="protein sequence ID" value="DAE11957.1"/>
    <property type="molecule type" value="Genomic_DNA"/>
</dbReference>
<accession>A0A8S5PZW1</accession>